<dbReference type="InterPro" id="IPR006379">
    <property type="entry name" value="HAD-SF_hydro_IIB"/>
</dbReference>
<dbReference type="GO" id="GO:0016791">
    <property type="term" value="F:phosphatase activity"/>
    <property type="evidence" value="ECO:0007669"/>
    <property type="project" value="TreeGrafter"/>
</dbReference>
<dbReference type="InterPro" id="IPR006380">
    <property type="entry name" value="SPP-like_dom"/>
</dbReference>
<evidence type="ECO:0000259" key="1">
    <source>
        <dbReference type="Pfam" id="PF05116"/>
    </source>
</evidence>
<dbReference type="PANTHER" id="PTHR10000:SF8">
    <property type="entry name" value="HAD SUPERFAMILY HYDROLASE-LIKE, TYPE 3"/>
    <property type="match status" value="1"/>
</dbReference>
<dbReference type="NCBIfam" id="TIGR01484">
    <property type="entry name" value="HAD-SF-IIB"/>
    <property type="match status" value="1"/>
</dbReference>
<proteinExistence type="predicted"/>
<dbReference type="SUPFAM" id="SSF56784">
    <property type="entry name" value="HAD-like"/>
    <property type="match status" value="1"/>
</dbReference>
<dbReference type="Pfam" id="PF05116">
    <property type="entry name" value="S6PP"/>
    <property type="match status" value="1"/>
</dbReference>
<gene>
    <name evidence="2" type="ORF">JIN83_03085</name>
</gene>
<protein>
    <submittedName>
        <fullName evidence="2">HAD-IIB family hydrolase</fullName>
    </submittedName>
</protein>
<dbReference type="AlphaFoldDB" id="A0AAE2VBL4"/>
<dbReference type="InterPro" id="IPR023214">
    <property type="entry name" value="HAD_sf"/>
</dbReference>
<accession>A0AAE2VBL4</accession>
<dbReference type="Gene3D" id="3.40.50.1000">
    <property type="entry name" value="HAD superfamily/HAD-like"/>
    <property type="match status" value="2"/>
</dbReference>
<organism evidence="2 3">
    <name type="scientific">Oceaniferula flava</name>
    <dbReference type="NCBI Taxonomy" id="2800421"/>
    <lineage>
        <taxon>Bacteria</taxon>
        <taxon>Pseudomonadati</taxon>
        <taxon>Verrucomicrobiota</taxon>
        <taxon>Verrucomicrobiia</taxon>
        <taxon>Verrucomicrobiales</taxon>
        <taxon>Verrucomicrobiaceae</taxon>
        <taxon>Oceaniferula</taxon>
    </lineage>
</organism>
<dbReference type="GO" id="GO:0000287">
    <property type="term" value="F:magnesium ion binding"/>
    <property type="evidence" value="ECO:0007669"/>
    <property type="project" value="TreeGrafter"/>
</dbReference>
<feature type="domain" description="Sucrose phosphatase-like" evidence="1">
    <location>
        <begin position="12"/>
        <end position="260"/>
    </location>
</feature>
<dbReference type="GO" id="GO:0005829">
    <property type="term" value="C:cytosol"/>
    <property type="evidence" value="ECO:0007669"/>
    <property type="project" value="TreeGrafter"/>
</dbReference>
<reference evidence="2" key="1">
    <citation type="submission" date="2021-01" db="EMBL/GenBank/DDBJ databases">
        <title>Modified the classification status of verrucomicrobia.</title>
        <authorList>
            <person name="Feng X."/>
        </authorList>
    </citation>
    <scope>NUCLEOTIDE SEQUENCE</scope>
    <source>
        <strain evidence="2">5K15</strain>
    </source>
</reference>
<dbReference type="RefSeq" id="WP_309488534.1">
    <property type="nucleotide sequence ID" value="NZ_JAENIG010000001.1"/>
</dbReference>
<dbReference type="Proteomes" id="UP000634206">
    <property type="component" value="Unassembled WGS sequence"/>
</dbReference>
<name>A0AAE2VBL4_9BACT</name>
<dbReference type="PANTHER" id="PTHR10000">
    <property type="entry name" value="PHOSPHOSERINE PHOSPHATASE"/>
    <property type="match status" value="1"/>
</dbReference>
<sequence length="267" mass="30072">MKTLPPVEKPAYLLAFDFDGTLVNPDDRPPTPVEFFQLMQQLRESHQSLWGINTGRSLMQTMQGLSESAFPFLPDFIIAREREIYTPNNFGRWLPVSAWNKCCEKDHKKLFRKHRRAMKRMQQWVEQETAAVWGQQEGEPAGIVASTVEEMNLIVHWLEQQLLETPLLGYQRNGIYLRFSHQHYHKGSALAEVGRLSGVPAAKTFAIGDSHNDLDMLDVSLAAHIACPANACLEVKQRVADHGGYLAQGMAGQGVIEALQATFSKSQ</sequence>
<evidence type="ECO:0000313" key="2">
    <source>
        <dbReference type="EMBL" id="MBK1853931.1"/>
    </source>
</evidence>
<dbReference type="EMBL" id="JAENIG010000001">
    <property type="protein sequence ID" value="MBK1853931.1"/>
    <property type="molecule type" value="Genomic_DNA"/>
</dbReference>
<evidence type="ECO:0000313" key="3">
    <source>
        <dbReference type="Proteomes" id="UP000634206"/>
    </source>
</evidence>
<keyword evidence="2" id="KW-0378">Hydrolase</keyword>
<comment type="caution">
    <text evidence="2">The sequence shown here is derived from an EMBL/GenBank/DDBJ whole genome shotgun (WGS) entry which is preliminary data.</text>
</comment>
<dbReference type="InterPro" id="IPR036412">
    <property type="entry name" value="HAD-like_sf"/>
</dbReference>
<dbReference type="PROSITE" id="PS01228">
    <property type="entry name" value="COF_1"/>
    <property type="match status" value="1"/>
</dbReference>
<keyword evidence="3" id="KW-1185">Reference proteome</keyword>